<keyword evidence="3" id="KW-0731">Sigma factor</keyword>
<dbReference type="OrthoDB" id="8536462at2"/>
<keyword evidence="8" id="KW-1185">Reference proteome</keyword>
<evidence type="ECO:0000313" key="8">
    <source>
        <dbReference type="Proteomes" id="UP000295110"/>
    </source>
</evidence>
<evidence type="ECO:0000313" key="7">
    <source>
        <dbReference type="EMBL" id="TCU91093.1"/>
    </source>
</evidence>
<dbReference type="InterPro" id="IPR013325">
    <property type="entry name" value="RNA_pol_sigma_r2"/>
</dbReference>
<comment type="caution">
    <text evidence="7">The sequence shown here is derived from an EMBL/GenBank/DDBJ whole genome shotgun (WGS) entry which is preliminary data.</text>
</comment>
<feature type="domain" description="RNA polymerase sigma-70 region 2" evidence="5">
    <location>
        <begin position="15"/>
        <end position="73"/>
    </location>
</feature>
<dbReference type="Gene3D" id="1.10.1740.10">
    <property type="match status" value="1"/>
</dbReference>
<dbReference type="InterPro" id="IPR013249">
    <property type="entry name" value="RNA_pol_sigma70_r4_t2"/>
</dbReference>
<dbReference type="InterPro" id="IPR013324">
    <property type="entry name" value="RNA_pol_sigma_r3/r4-like"/>
</dbReference>
<feature type="domain" description="RNA polymerase sigma factor 70 region 4 type 2" evidence="6">
    <location>
        <begin position="106"/>
        <end position="154"/>
    </location>
</feature>
<dbReference type="EMBL" id="SMBU01000027">
    <property type="protein sequence ID" value="TCU91093.1"/>
    <property type="molecule type" value="Genomic_DNA"/>
</dbReference>
<dbReference type="InterPro" id="IPR007627">
    <property type="entry name" value="RNA_pol_sigma70_r2"/>
</dbReference>
<comment type="similarity">
    <text evidence="1">Belongs to the sigma-70 factor family. ECF subfamily.</text>
</comment>
<dbReference type="PANTHER" id="PTHR43133:SF63">
    <property type="entry name" value="RNA POLYMERASE SIGMA FACTOR FECI-RELATED"/>
    <property type="match status" value="1"/>
</dbReference>
<protein>
    <submittedName>
        <fullName evidence="7">RNA polymerase sigma-70 factor (ECF subfamily)</fullName>
    </submittedName>
</protein>
<keyword evidence="2" id="KW-0805">Transcription regulation</keyword>
<organism evidence="7 8">
    <name type="scientific">Roseateles saccharophilus</name>
    <name type="common">Pseudomonas saccharophila</name>
    <dbReference type="NCBI Taxonomy" id="304"/>
    <lineage>
        <taxon>Bacteria</taxon>
        <taxon>Pseudomonadati</taxon>
        <taxon>Pseudomonadota</taxon>
        <taxon>Betaproteobacteria</taxon>
        <taxon>Burkholderiales</taxon>
        <taxon>Sphaerotilaceae</taxon>
        <taxon>Roseateles</taxon>
    </lineage>
</organism>
<name>A0A4R3UL53_ROSSA</name>
<dbReference type="Gene3D" id="1.10.10.10">
    <property type="entry name" value="Winged helix-like DNA-binding domain superfamily/Winged helix DNA-binding domain"/>
    <property type="match status" value="1"/>
</dbReference>
<evidence type="ECO:0000256" key="2">
    <source>
        <dbReference type="ARBA" id="ARBA00023015"/>
    </source>
</evidence>
<dbReference type="GO" id="GO:0006352">
    <property type="term" value="P:DNA-templated transcription initiation"/>
    <property type="evidence" value="ECO:0007669"/>
    <property type="project" value="InterPro"/>
</dbReference>
<dbReference type="InterPro" id="IPR014284">
    <property type="entry name" value="RNA_pol_sigma-70_dom"/>
</dbReference>
<gene>
    <name evidence="7" type="ORF">EV671_102724</name>
</gene>
<dbReference type="NCBIfam" id="TIGR02937">
    <property type="entry name" value="sigma70-ECF"/>
    <property type="match status" value="1"/>
</dbReference>
<evidence type="ECO:0000256" key="4">
    <source>
        <dbReference type="ARBA" id="ARBA00023163"/>
    </source>
</evidence>
<dbReference type="CDD" id="cd06171">
    <property type="entry name" value="Sigma70_r4"/>
    <property type="match status" value="1"/>
</dbReference>
<evidence type="ECO:0000259" key="6">
    <source>
        <dbReference type="Pfam" id="PF08281"/>
    </source>
</evidence>
<dbReference type="InterPro" id="IPR036388">
    <property type="entry name" value="WH-like_DNA-bd_sf"/>
</dbReference>
<evidence type="ECO:0000259" key="5">
    <source>
        <dbReference type="Pfam" id="PF04542"/>
    </source>
</evidence>
<keyword evidence="4" id="KW-0804">Transcription</keyword>
<dbReference type="Pfam" id="PF04542">
    <property type="entry name" value="Sigma70_r2"/>
    <property type="match status" value="1"/>
</dbReference>
<dbReference type="Pfam" id="PF08281">
    <property type="entry name" value="Sigma70_r4_2"/>
    <property type="match status" value="1"/>
</dbReference>
<dbReference type="InterPro" id="IPR039425">
    <property type="entry name" value="RNA_pol_sigma-70-like"/>
</dbReference>
<reference evidence="7 8" key="1">
    <citation type="submission" date="2019-03" db="EMBL/GenBank/DDBJ databases">
        <title>Genomic Encyclopedia of Type Strains, Phase IV (KMG-IV): sequencing the most valuable type-strain genomes for metagenomic binning, comparative biology and taxonomic classification.</title>
        <authorList>
            <person name="Goeker M."/>
        </authorList>
    </citation>
    <scope>NUCLEOTIDE SEQUENCE [LARGE SCALE GENOMIC DNA]</scope>
    <source>
        <strain evidence="7 8">DSM 654</strain>
    </source>
</reference>
<accession>A0A4R3UL53</accession>
<sequence length="164" mass="18897">MSARLMKNWQEVFARVRGVLRRRGRTEQEAEDLTQEAWLRMVCYEDERQPVDQPEGFLMRTALNLSYDAYRSNVSRGEHVELEHAVLLDTAPSTEAVVLARERTARLEVCLGRLPAKTRDVFLASRLEGLPYTEIAKLYGLSVSTVHHHIAQATLRLTTWMEGW</sequence>
<evidence type="ECO:0000256" key="1">
    <source>
        <dbReference type="ARBA" id="ARBA00010641"/>
    </source>
</evidence>
<dbReference type="SUPFAM" id="SSF88946">
    <property type="entry name" value="Sigma2 domain of RNA polymerase sigma factors"/>
    <property type="match status" value="1"/>
</dbReference>
<evidence type="ECO:0000256" key="3">
    <source>
        <dbReference type="ARBA" id="ARBA00023082"/>
    </source>
</evidence>
<dbReference type="Proteomes" id="UP000295110">
    <property type="component" value="Unassembled WGS sequence"/>
</dbReference>
<dbReference type="GO" id="GO:0016987">
    <property type="term" value="F:sigma factor activity"/>
    <property type="evidence" value="ECO:0007669"/>
    <property type="project" value="UniProtKB-KW"/>
</dbReference>
<proteinExistence type="inferred from homology"/>
<dbReference type="PANTHER" id="PTHR43133">
    <property type="entry name" value="RNA POLYMERASE ECF-TYPE SIGMA FACTO"/>
    <property type="match status" value="1"/>
</dbReference>
<dbReference type="SUPFAM" id="SSF88659">
    <property type="entry name" value="Sigma3 and sigma4 domains of RNA polymerase sigma factors"/>
    <property type="match status" value="1"/>
</dbReference>
<dbReference type="GO" id="GO:0003677">
    <property type="term" value="F:DNA binding"/>
    <property type="evidence" value="ECO:0007669"/>
    <property type="project" value="InterPro"/>
</dbReference>
<dbReference type="AlphaFoldDB" id="A0A4R3UL53"/>
<dbReference type="RefSeq" id="WP_132574652.1">
    <property type="nucleotide sequence ID" value="NZ_SMBU01000027.1"/>
</dbReference>